<keyword evidence="4" id="KW-1185">Reference proteome</keyword>
<accession>A0ABX0FSS2</accession>
<dbReference type="Pfam" id="PF01078">
    <property type="entry name" value="Mg_chelatase"/>
    <property type="match status" value="1"/>
</dbReference>
<keyword evidence="3" id="KW-0067">ATP-binding</keyword>
<dbReference type="RefSeq" id="WP_166107633.1">
    <property type="nucleotide sequence ID" value="NZ_JAADJT010000013.1"/>
</dbReference>
<dbReference type="GO" id="GO:0005524">
    <property type="term" value="F:ATP binding"/>
    <property type="evidence" value="ECO:0007669"/>
    <property type="project" value="UniProtKB-KW"/>
</dbReference>
<evidence type="ECO:0000313" key="4">
    <source>
        <dbReference type="Proteomes" id="UP000666369"/>
    </source>
</evidence>
<dbReference type="Gene3D" id="3.40.50.300">
    <property type="entry name" value="P-loop containing nucleotide triphosphate hydrolases"/>
    <property type="match status" value="1"/>
</dbReference>
<proteinExistence type="predicted"/>
<evidence type="ECO:0000313" key="3">
    <source>
        <dbReference type="EMBL" id="NGZ87503.1"/>
    </source>
</evidence>
<dbReference type="InterPro" id="IPR003593">
    <property type="entry name" value="AAA+_ATPase"/>
</dbReference>
<evidence type="ECO:0000256" key="1">
    <source>
        <dbReference type="SAM" id="MobiDB-lite"/>
    </source>
</evidence>
<name>A0ABX0FSS2_9BURK</name>
<protein>
    <submittedName>
        <fullName evidence="3">ATP-binding protein</fullName>
    </submittedName>
</protein>
<sequence length="458" mass="49483">MLALESPSPYAQQCDAEQDAALPPQPKSVRDTGLTQQLIVELLAKAMYLGGKTHLPVLTTRLHLSINVLREVFDFMVAEQVAEVAWRGESDIDVQYQLTNAGKQRASAWLERCPYVGPAPVTLDAYRAMVERQAVQAPHCADELAAEFADGLLDPALQRMLGAAMYSGRSILLYGPSGSGKSTLARRLGGLLPGVIAVPHALVVGQDIVQVYDAALHCAPQGPAPRQPRQLPQQRGGDPRWVLCRRPVVVLDGELDSAMLDPQLDHHSGCYRAPPQLKANNGLLIVDDLGRQRMPAAELLNRFALARELERSQLSLAGGCHFNAPCRMRLVFATSLAPESLFDAAALRRVGYKVAVGALSVANYRTLLRQQCLSAGVAYDDAALRYLLDELHAGSGLPLLACYPREIVGRIVDFAGFMGEPARLSVAALDQAWTSMFAGCGALPDGDVEADLLEPRIA</sequence>
<evidence type="ECO:0000259" key="2">
    <source>
        <dbReference type="SMART" id="SM00382"/>
    </source>
</evidence>
<comment type="caution">
    <text evidence="3">The sequence shown here is derived from an EMBL/GenBank/DDBJ whole genome shotgun (WGS) entry which is preliminary data.</text>
</comment>
<gene>
    <name evidence="3" type="ORF">GW587_24990</name>
</gene>
<reference evidence="3 4" key="1">
    <citation type="submission" date="2020-01" db="EMBL/GenBank/DDBJ databases">
        <authorList>
            <person name="Lee S.D."/>
        </authorList>
    </citation>
    <scope>NUCLEOTIDE SEQUENCE [LARGE SCALE GENOMIC DNA]</scope>
    <source>
        <strain evidence="3 4">SAP-35</strain>
    </source>
</reference>
<dbReference type="EMBL" id="JAADJT010000013">
    <property type="protein sequence ID" value="NGZ87503.1"/>
    <property type="molecule type" value="Genomic_DNA"/>
</dbReference>
<keyword evidence="3" id="KW-0547">Nucleotide-binding</keyword>
<dbReference type="InterPro" id="IPR027417">
    <property type="entry name" value="P-loop_NTPase"/>
</dbReference>
<dbReference type="Proteomes" id="UP000666369">
    <property type="component" value="Unassembled WGS sequence"/>
</dbReference>
<dbReference type="SUPFAM" id="SSF52540">
    <property type="entry name" value="P-loop containing nucleoside triphosphate hydrolases"/>
    <property type="match status" value="2"/>
</dbReference>
<feature type="domain" description="AAA+ ATPase" evidence="2">
    <location>
        <begin position="167"/>
        <end position="360"/>
    </location>
</feature>
<reference evidence="4" key="2">
    <citation type="submission" date="2023-07" db="EMBL/GenBank/DDBJ databases">
        <title>Duganella aceri sp. nov., isolated from tree sap.</title>
        <authorList>
            <person name="Kim I.S."/>
        </authorList>
    </citation>
    <scope>NUCLEOTIDE SEQUENCE [LARGE SCALE GENOMIC DNA]</scope>
    <source>
        <strain evidence="4">SAP-35</strain>
    </source>
</reference>
<dbReference type="SMART" id="SM00382">
    <property type="entry name" value="AAA"/>
    <property type="match status" value="1"/>
</dbReference>
<dbReference type="InterPro" id="IPR000523">
    <property type="entry name" value="Mg_chelatse_chII-like_cat_dom"/>
</dbReference>
<organism evidence="3 4">
    <name type="scientific">Duganella aceris</name>
    <dbReference type="NCBI Taxonomy" id="2703883"/>
    <lineage>
        <taxon>Bacteria</taxon>
        <taxon>Pseudomonadati</taxon>
        <taxon>Pseudomonadota</taxon>
        <taxon>Betaproteobacteria</taxon>
        <taxon>Burkholderiales</taxon>
        <taxon>Oxalobacteraceae</taxon>
        <taxon>Telluria group</taxon>
        <taxon>Duganella</taxon>
    </lineage>
</organism>
<feature type="region of interest" description="Disordered" evidence="1">
    <location>
        <begin position="1"/>
        <end position="27"/>
    </location>
</feature>